<dbReference type="InterPro" id="IPR011009">
    <property type="entry name" value="Kinase-like_dom_sf"/>
</dbReference>
<dbReference type="SUPFAM" id="SSF47473">
    <property type="entry name" value="EF-hand"/>
    <property type="match status" value="1"/>
</dbReference>
<keyword evidence="4" id="KW-1185">Reference proteome</keyword>
<name>A0A485L3G9_9STRA</name>
<feature type="domain" description="EF-hand" evidence="1">
    <location>
        <begin position="160"/>
        <end position="195"/>
    </location>
</feature>
<proteinExistence type="predicted"/>
<accession>A0A485L3G9</accession>
<dbReference type="AlphaFoldDB" id="A0A485L3G9"/>
<dbReference type="Gene3D" id="1.10.238.10">
    <property type="entry name" value="EF-hand"/>
    <property type="match status" value="1"/>
</dbReference>
<dbReference type="InterPro" id="IPR002048">
    <property type="entry name" value="EF_hand_dom"/>
</dbReference>
<organism evidence="3 4">
    <name type="scientific">Aphanomyces stellatus</name>
    <dbReference type="NCBI Taxonomy" id="120398"/>
    <lineage>
        <taxon>Eukaryota</taxon>
        <taxon>Sar</taxon>
        <taxon>Stramenopiles</taxon>
        <taxon>Oomycota</taxon>
        <taxon>Saprolegniomycetes</taxon>
        <taxon>Saprolegniales</taxon>
        <taxon>Verrucalvaceae</taxon>
        <taxon>Aphanomyces</taxon>
    </lineage>
</organism>
<dbReference type="PROSITE" id="PS50222">
    <property type="entry name" value="EF_HAND_2"/>
    <property type="match status" value="1"/>
</dbReference>
<sequence length="341" mass="38596">MPVDVQGGKLVQRQHHSYSWATFMDATLPVDVKGRLSCIESILNYSKFKMCPQELLRELYFAKDMHGRQVIQITDEDTGKFLNSQLYYSGRYEIFEGPPVHVSNTAVVVMAYDHDICAQVFETYAGKENGELDIAGFGACNEILGPSGSNSMRNSEDHSQEEEMYQTGFNLWDKNASGGLSKNELLRYCAQQFGKVKVVLKKNADEYHREIKNRPGLETKVVVSFLPSVDEDTFKGDLKNLRRLGGYSMVDYPHVVVIPAADRNLDDIYRKECPGENERRNLLQQVAEALHHLHSKDLHEDVKKLNVVRVENRLKLIDLDATQAKGTMSVASSARAVFCRV</sequence>
<dbReference type="OrthoDB" id="62240at2759"/>
<reference evidence="3 4" key="1">
    <citation type="submission" date="2019-03" db="EMBL/GenBank/DDBJ databases">
        <authorList>
            <person name="Gaulin E."/>
            <person name="Dumas B."/>
        </authorList>
    </citation>
    <scope>NUCLEOTIDE SEQUENCE [LARGE SCALE GENOMIC DNA]</scope>
    <source>
        <strain evidence="3">CBS 568.67</strain>
    </source>
</reference>
<dbReference type="EMBL" id="CAADRA010005711">
    <property type="protein sequence ID" value="VFT92387.1"/>
    <property type="molecule type" value="Genomic_DNA"/>
</dbReference>
<dbReference type="Gene3D" id="1.10.510.10">
    <property type="entry name" value="Transferase(Phosphotransferase) domain 1"/>
    <property type="match status" value="1"/>
</dbReference>
<evidence type="ECO:0000313" key="2">
    <source>
        <dbReference type="EMBL" id="KAF0693456.1"/>
    </source>
</evidence>
<dbReference type="Proteomes" id="UP000332933">
    <property type="component" value="Unassembled WGS sequence"/>
</dbReference>
<reference evidence="2" key="2">
    <citation type="submission" date="2019-06" db="EMBL/GenBank/DDBJ databases">
        <title>Genomics analysis of Aphanomyces spp. identifies a new class of oomycete effector associated with host adaptation.</title>
        <authorList>
            <person name="Gaulin E."/>
        </authorList>
    </citation>
    <scope>NUCLEOTIDE SEQUENCE</scope>
    <source>
        <strain evidence="2">CBS 578.67</strain>
    </source>
</reference>
<evidence type="ECO:0000313" key="4">
    <source>
        <dbReference type="Proteomes" id="UP000332933"/>
    </source>
</evidence>
<dbReference type="EMBL" id="VJMH01005690">
    <property type="protein sequence ID" value="KAF0693456.1"/>
    <property type="molecule type" value="Genomic_DNA"/>
</dbReference>
<gene>
    <name evidence="3" type="primary">Aste57867_15585</name>
    <name evidence="2" type="ORF">As57867_015529</name>
    <name evidence="3" type="ORF">ASTE57867_15585</name>
</gene>
<evidence type="ECO:0000313" key="3">
    <source>
        <dbReference type="EMBL" id="VFT92387.1"/>
    </source>
</evidence>
<evidence type="ECO:0000259" key="1">
    <source>
        <dbReference type="PROSITE" id="PS50222"/>
    </source>
</evidence>
<dbReference type="GO" id="GO:0005509">
    <property type="term" value="F:calcium ion binding"/>
    <property type="evidence" value="ECO:0007669"/>
    <property type="project" value="InterPro"/>
</dbReference>
<dbReference type="SUPFAM" id="SSF56112">
    <property type="entry name" value="Protein kinase-like (PK-like)"/>
    <property type="match status" value="1"/>
</dbReference>
<protein>
    <submittedName>
        <fullName evidence="3">Aste57867_15585 protein</fullName>
    </submittedName>
</protein>
<dbReference type="InterPro" id="IPR011992">
    <property type="entry name" value="EF-hand-dom_pair"/>
</dbReference>